<name>A0A975G8E6_9BACT</name>
<evidence type="ECO:0000313" key="2">
    <source>
        <dbReference type="EMBL" id="QUE50868.1"/>
    </source>
</evidence>
<dbReference type="AlphaFoldDB" id="A0A975G8E6"/>
<dbReference type="Proteomes" id="UP000676169">
    <property type="component" value="Chromosome"/>
</dbReference>
<proteinExistence type="predicted"/>
<accession>A0A975G8E6</accession>
<dbReference type="Pfam" id="PF13529">
    <property type="entry name" value="Peptidase_C39_2"/>
    <property type="match status" value="1"/>
</dbReference>
<keyword evidence="3" id="KW-1185">Reference proteome</keyword>
<dbReference type="InterPro" id="IPR039564">
    <property type="entry name" value="Peptidase_C39-like"/>
</dbReference>
<protein>
    <submittedName>
        <fullName evidence="2">C39 family peptidase</fullName>
    </submittedName>
</protein>
<dbReference type="RefSeq" id="WP_211631007.1">
    <property type="nucleotide sequence ID" value="NZ_CP073100.1"/>
</dbReference>
<dbReference type="InterPro" id="IPR038765">
    <property type="entry name" value="Papain-like_cys_pep_sf"/>
</dbReference>
<reference evidence="2" key="1">
    <citation type="submission" date="2021-04" db="EMBL/GenBank/DDBJ databases">
        <title>Luteolibacter sp. 32A isolated from the skin of an Anderson's salamander (Ambystoma andersonii).</title>
        <authorList>
            <person name="Spergser J."/>
            <person name="Busse H.-J."/>
        </authorList>
    </citation>
    <scope>NUCLEOTIDE SEQUENCE</scope>
    <source>
        <strain evidence="2">32A</strain>
    </source>
</reference>
<dbReference type="EMBL" id="CP073100">
    <property type="protein sequence ID" value="QUE50868.1"/>
    <property type="molecule type" value="Genomic_DNA"/>
</dbReference>
<dbReference type="KEGG" id="lamb:KBB96_18655"/>
<evidence type="ECO:0000313" key="3">
    <source>
        <dbReference type="Proteomes" id="UP000676169"/>
    </source>
</evidence>
<dbReference type="SUPFAM" id="SSF54001">
    <property type="entry name" value="Cysteine proteinases"/>
    <property type="match status" value="1"/>
</dbReference>
<gene>
    <name evidence="2" type="ORF">KBB96_18655</name>
</gene>
<evidence type="ECO:0000259" key="1">
    <source>
        <dbReference type="Pfam" id="PF13529"/>
    </source>
</evidence>
<organism evidence="2 3">
    <name type="scientific">Luteolibacter ambystomatis</name>
    <dbReference type="NCBI Taxonomy" id="2824561"/>
    <lineage>
        <taxon>Bacteria</taxon>
        <taxon>Pseudomonadati</taxon>
        <taxon>Verrucomicrobiota</taxon>
        <taxon>Verrucomicrobiia</taxon>
        <taxon>Verrucomicrobiales</taxon>
        <taxon>Verrucomicrobiaceae</taxon>
        <taxon>Luteolibacter</taxon>
    </lineage>
</organism>
<dbReference type="Gene3D" id="3.90.70.10">
    <property type="entry name" value="Cysteine proteinases"/>
    <property type="match status" value="1"/>
</dbReference>
<sequence length="469" mass="51329">MALLPFSPAGAAVGDWRQLGDGSGAKIDVRFEGKADGIYLLRRRADGRLFEVKPDFLLPADQKYFDEAAGLLEQEITKLNGTAGHKLFSGAPFEARAANGIASALSLREESSTNDSKSWRLYAGDSYRLFDARPYSVALYADGEGHATSLSIVYANKGDFGSKAGTGQDHFEGGTEATANTLEAAMKRDEAAIEKSISEALGAPVIQRFGEGKTRRQIKRWDWNGQSLLLSSEEGEYVSLQMVPLDFAAAGGKTIATKGEIVRRHRKESVVRESNGDVYATQIPMVDQGPKGYCVPATFERAMRTMGIDADMYLLAMIGGTGVGGGTSVEKLLENVRRAVYSKGRRTKDEPVKELRIRDVKRYIDEGVPVMWTMHAVDEYAKAANDNTSNRKLVSDWSAYITQISTKAAEIAKLPKPDKNGHICMIIGYNEKTDELAVSDSWGPSFERRWVPTKIANWASSGGLFMILP</sequence>
<feature type="domain" description="Peptidase C39-like" evidence="1">
    <location>
        <begin position="282"/>
        <end position="442"/>
    </location>
</feature>